<gene>
    <name evidence="2" type="ORF">IPOD504_LOCUS8050</name>
</gene>
<evidence type="ECO:0000313" key="3">
    <source>
        <dbReference type="Proteomes" id="UP000837857"/>
    </source>
</evidence>
<reference evidence="2" key="1">
    <citation type="submission" date="2022-03" db="EMBL/GenBank/DDBJ databases">
        <authorList>
            <person name="Martin H S."/>
        </authorList>
    </citation>
    <scope>NUCLEOTIDE SEQUENCE</scope>
</reference>
<sequence>MTPWRSCQRIGFGVGSRGGERSSAASAPGLSPRGIKENWNRAEGEHVALRTAELLRGYTTVSHVIGCGARVLTGACACVFVRACMCARECPRFA</sequence>
<feature type="region of interest" description="Disordered" evidence="1">
    <location>
        <begin position="1"/>
        <end position="36"/>
    </location>
</feature>
<evidence type="ECO:0000256" key="1">
    <source>
        <dbReference type="SAM" id="MobiDB-lite"/>
    </source>
</evidence>
<evidence type="ECO:0000313" key="2">
    <source>
        <dbReference type="EMBL" id="CAH2052041.1"/>
    </source>
</evidence>
<feature type="non-terminal residue" evidence="2">
    <location>
        <position position="1"/>
    </location>
</feature>
<organism evidence="2 3">
    <name type="scientific">Iphiclides podalirius</name>
    <name type="common">scarce swallowtail</name>
    <dbReference type="NCBI Taxonomy" id="110791"/>
    <lineage>
        <taxon>Eukaryota</taxon>
        <taxon>Metazoa</taxon>
        <taxon>Ecdysozoa</taxon>
        <taxon>Arthropoda</taxon>
        <taxon>Hexapoda</taxon>
        <taxon>Insecta</taxon>
        <taxon>Pterygota</taxon>
        <taxon>Neoptera</taxon>
        <taxon>Endopterygota</taxon>
        <taxon>Lepidoptera</taxon>
        <taxon>Glossata</taxon>
        <taxon>Ditrysia</taxon>
        <taxon>Papilionoidea</taxon>
        <taxon>Papilionidae</taxon>
        <taxon>Papilioninae</taxon>
        <taxon>Iphiclides</taxon>
    </lineage>
</organism>
<keyword evidence="3" id="KW-1185">Reference proteome</keyword>
<accession>A0ABN8IEE3</accession>
<proteinExistence type="predicted"/>
<protein>
    <submittedName>
        <fullName evidence="2">Uncharacterized protein</fullName>
    </submittedName>
</protein>
<dbReference type="EMBL" id="OW152832">
    <property type="protein sequence ID" value="CAH2052041.1"/>
    <property type="molecule type" value="Genomic_DNA"/>
</dbReference>
<dbReference type="Proteomes" id="UP000837857">
    <property type="component" value="Chromosome 20"/>
</dbReference>
<name>A0ABN8IEE3_9NEOP</name>